<sequence length="268" mass="30352">MWARLPRGGICTNRLRVGAEFIKPMLMIPFIVQNLNAIGHTDDGAINSSVLSTLLAWLQAIADRLFKTRYPTGWVASFGRLCPYSPTLSCGTLREQGVGFYRLSPFRIQVQLSRRDLSVAPWFPPSLWARGIFLRFEPPQSGQLGPTQSFPLVLYLPKNTTIKPQPAGSRRSEGRFLCSIFAHFPCIKLRSALPDPATKQTPNGVFFSFEKEKLRRIGKIFTRQKISFFLSKAPIVSYLKQPKINRFRPCAGLNLTKLDFPETYEILV</sequence>
<reference evidence="1 2" key="1">
    <citation type="submission" date="2012-06" db="EMBL/GenBank/DDBJ databases">
        <title>Finished chromosome of genome of Oscillatoria acuminata PCC 6304.</title>
        <authorList>
            <consortium name="US DOE Joint Genome Institute"/>
            <person name="Gugger M."/>
            <person name="Coursin T."/>
            <person name="Rippka R."/>
            <person name="Tandeau De Marsac N."/>
            <person name="Huntemann M."/>
            <person name="Wei C.-L."/>
            <person name="Han J."/>
            <person name="Detter J.C."/>
            <person name="Han C."/>
            <person name="Tapia R."/>
            <person name="Davenport K."/>
            <person name="Daligault H."/>
            <person name="Erkkila T."/>
            <person name="Gu W."/>
            <person name="Munk A.C.C."/>
            <person name="Teshima H."/>
            <person name="Xu Y."/>
            <person name="Chain P."/>
            <person name="Chen A."/>
            <person name="Krypides N."/>
            <person name="Mavromatis K."/>
            <person name="Markowitz V."/>
            <person name="Szeto E."/>
            <person name="Ivanova N."/>
            <person name="Mikhailova N."/>
            <person name="Ovchinnikova G."/>
            <person name="Pagani I."/>
            <person name="Pati A."/>
            <person name="Goodwin L."/>
            <person name="Peters L."/>
            <person name="Pitluck S."/>
            <person name="Woyke T."/>
            <person name="Kerfeld C."/>
        </authorList>
    </citation>
    <scope>NUCLEOTIDE SEQUENCE [LARGE SCALE GENOMIC DNA]</scope>
    <source>
        <strain evidence="1 2">PCC 6304</strain>
    </source>
</reference>
<protein>
    <submittedName>
        <fullName evidence="1">Uncharacterized protein</fullName>
    </submittedName>
</protein>
<accession>K9TEA6</accession>
<dbReference type="AlphaFoldDB" id="K9TEA6"/>
<proteinExistence type="predicted"/>
<dbReference type="HOGENOM" id="CLU_1037626_0_0_3"/>
<keyword evidence="2" id="KW-1185">Reference proteome</keyword>
<dbReference type="KEGG" id="oac:Oscil6304_0738"/>
<name>K9TEA6_9CYAN</name>
<evidence type="ECO:0000313" key="2">
    <source>
        <dbReference type="Proteomes" id="UP000010367"/>
    </source>
</evidence>
<dbReference type="InParanoid" id="K9TEA6"/>
<organism evidence="1 2">
    <name type="scientific">Oscillatoria acuminata PCC 6304</name>
    <dbReference type="NCBI Taxonomy" id="56110"/>
    <lineage>
        <taxon>Bacteria</taxon>
        <taxon>Bacillati</taxon>
        <taxon>Cyanobacteriota</taxon>
        <taxon>Cyanophyceae</taxon>
        <taxon>Oscillatoriophycideae</taxon>
        <taxon>Oscillatoriales</taxon>
        <taxon>Oscillatoriaceae</taxon>
        <taxon>Oscillatoria</taxon>
    </lineage>
</organism>
<dbReference type="Proteomes" id="UP000010367">
    <property type="component" value="Chromosome"/>
</dbReference>
<gene>
    <name evidence="1" type="ORF">Oscil6304_0738</name>
</gene>
<evidence type="ECO:0000313" key="1">
    <source>
        <dbReference type="EMBL" id="AFY80476.1"/>
    </source>
</evidence>
<dbReference type="EMBL" id="CP003607">
    <property type="protein sequence ID" value="AFY80476.1"/>
    <property type="molecule type" value="Genomic_DNA"/>
</dbReference>
<dbReference type="STRING" id="56110.Oscil6304_0738"/>